<keyword evidence="2" id="KW-1185">Reference proteome</keyword>
<evidence type="ECO:0000313" key="2">
    <source>
        <dbReference type="Proteomes" id="UP000094112"/>
    </source>
</evidence>
<dbReference type="AlphaFoldDB" id="A0A1E3NXW1"/>
<proteinExistence type="inferred from homology"/>
<dbReference type="Gene3D" id="3.40.50.300">
    <property type="entry name" value="P-loop containing nucleotide triphosphate hydrolases"/>
    <property type="match status" value="1"/>
</dbReference>
<sequence length="209" mass="23032">MAIKLFITGTDTDVGKTFISALLCKRWSAGYWKPIQTGLESDPGDTKTVSDLLGSSLVTSTPALEYQKPLSPWRAVELENREAIDIKKISVPKELEQNKEVLIIEGAGGVFVPITESLITTDLIQHFDCPVIVVARSELGTLNHTLLTIEHLKNRGVKVIGVVLNGDLNNDNSRTLEAFGVKILFQIPRASTLDEVEHLVPDLKDVYKI</sequence>
<name>A0A1E3NXW1_WICAA</name>
<dbReference type="InterPro" id="IPR027417">
    <property type="entry name" value="P-loop_NTPase"/>
</dbReference>
<dbReference type="CDD" id="cd03109">
    <property type="entry name" value="DTBS"/>
    <property type="match status" value="1"/>
</dbReference>
<dbReference type="PIRSF" id="PIRSF006755">
    <property type="entry name" value="DTB_synth"/>
    <property type="match status" value="1"/>
</dbReference>
<organism evidence="1 2">
    <name type="scientific">Wickerhamomyces anomalus (strain ATCC 58044 / CBS 1984 / NCYC 433 / NRRL Y-366-8)</name>
    <name type="common">Yeast</name>
    <name type="synonym">Hansenula anomala</name>
    <dbReference type="NCBI Taxonomy" id="683960"/>
    <lineage>
        <taxon>Eukaryota</taxon>
        <taxon>Fungi</taxon>
        <taxon>Dikarya</taxon>
        <taxon>Ascomycota</taxon>
        <taxon>Saccharomycotina</taxon>
        <taxon>Saccharomycetes</taxon>
        <taxon>Phaffomycetales</taxon>
        <taxon>Wickerhamomycetaceae</taxon>
        <taxon>Wickerhamomyces</taxon>
    </lineage>
</organism>
<dbReference type="InterPro" id="IPR004472">
    <property type="entry name" value="DTB_synth_BioD"/>
</dbReference>
<evidence type="ECO:0000313" key="1">
    <source>
        <dbReference type="EMBL" id="ODQ57840.1"/>
    </source>
</evidence>
<dbReference type="GeneID" id="30199565"/>
<reference evidence="1 2" key="1">
    <citation type="journal article" date="2016" name="Proc. Natl. Acad. Sci. U.S.A.">
        <title>Comparative genomics of biotechnologically important yeasts.</title>
        <authorList>
            <person name="Riley R."/>
            <person name="Haridas S."/>
            <person name="Wolfe K.H."/>
            <person name="Lopes M.R."/>
            <person name="Hittinger C.T."/>
            <person name="Goeker M."/>
            <person name="Salamov A.A."/>
            <person name="Wisecaver J.H."/>
            <person name="Long T.M."/>
            <person name="Calvey C.H."/>
            <person name="Aerts A.L."/>
            <person name="Barry K.W."/>
            <person name="Choi C."/>
            <person name="Clum A."/>
            <person name="Coughlan A.Y."/>
            <person name="Deshpande S."/>
            <person name="Douglass A.P."/>
            <person name="Hanson S.J."/>
            <person name="Klenk H.-P."/>
            <person name="LaButti K.M."/>
            <person name="Lapidus A."/>
            <person name="Lindquist E.A."/>
            <person name="Lipzen A.M."/>
            <person name="Meier-Kolthoff J.P."/>
            <person name="Ohm R.A."/>
            <person name="Otillar R.P."/>
            <person name="Pangilinan J.L."/>
            <person name="Peng Y."/>
            <person name="Rokas A."/>
            <person name="Rosa C.A."/>
            <person name="Scheuner C."/>
            <person name="Sibirny A.A."/>
            <person name="Slot J.C."/>
            <person name="Stielow J.B."/>
            <person name="Sun H."/>
            <person name="Kurtzman C.P."/>
            <person name="Blackwell M."/>
            <person name="Grigoriev I.V."/>
            <person name="Jeffries T.W."/>
        </authorList>
    </citation>
    <scope>NUCLEOTIDE SEQUENCE [LARGE SCALE GENOMIC DNA]</scope>
    <source>
        <strain evidence="2">ATCC 58044 / CBS 1984 / NCYC 433 / NRRL Y-366-8</strain>
    </source>
</reference>
<dbReference type="GO" id="GO:0004141">
    <property type="term" value="F:dethiobiotin synthase activity"/>
    <property type="evidence" value="ECO:0007669"/>
    <property type="project" value="EnsemblFungi"/>
</dbReference>
<dbReference type="EMBL" id="KV454213">
    <property type="protein sequence ID" value="ODQ57840.1"/>
    <property type="molecule type" value="Genomic_DNA"/>
</dbReference>
<gene>
    <name evidence="1" type="ORF">WICANDRAFT_35526</name>
</gene>
<dbReference type="NCBIfam" id="TIGR00347">
    <property type="entry name" value="bioD"/>
    <property type="match status" value="1"/>
</dbReference>
<dbReference type="PANTHER" id="PTHR43210:SF5">
    <property type="entry name" value="DETHIOBIOTIN SYNTHETASE"/>
    <property type="match status" value="1"/>
</dbReference>
<dbReference type="STRING" id="683960.A0A1E3NXW1"/>
<dbReference type="UniPathway" id="UPA00078"/>
<dbReference type="GO" id="GO:0005524">
    <property type="term" value="F:ATP binding"/>
    <property type="evidence" value="ECO:0007669"/>
    <property type="project" value="InterPro"/>
</dbReference>
<dbReference type="GO" id="GO:0000287">
    <property type="term" value="F:magnesium ion binding"/>
    <property type="evidence" value="ECO:0007669"/>
    <property type="project" value="InterPro"/>
</dbReference>
<accession>A0A1E3NXW1</accession>
<dbReference type="RefSeq" id="XP_019037047.1">
    <property type="nucleotide sequence ID" value="XM_019182319.1"/>
</dbReference>
<dbReference type="OrthoDB" id="425114at2759"/>
<evidence type="ECO:0008006" key="3">
    <source>
        <dbReference type="Google" id="ProtNLM"/>
    </source>
</evidence>
<dbReference type="Pfam" id="PF13500">
    <property type="entry name" value="AAA_26"/>
    <property type="match status" value="1"/>
</dbReference>
<dbReference type="Proteomes" id="UP000094112">
    <property type="component" value="Unassembled WGS sequence"/>
</dbReference>
<dbReference type="SUPFAM" id="SSF52540">
    <property type="entry name" value="P-loop containing nucleoside triphosphate hydrolases"/>
    <property type="match status" value="1"/>
</dbReference>
<protein>
    <recommendedName>
        <fullName evidence="3">Dethiobiotin synthase</fullName>
    </recommendedName>
</protein>
<dbReference type="HAMAP" id="MF_00336">
    <property type="entry name" value="BioD"/>
    <property type="match status" value="1"/>
</dbReference>
<dbReference type="GO" id="GO:0009102">
    <property type="term" value="P:biotin biosynthetic process"/>
    <property type="evidence" value="ECO:0007669"/>
    <property type="project" value="UniProtKB-UniPathway"/>
</dbReference>
<dbReference type="PANTHER" id="PTHR43210">
    <property type="entry name" value="DETHIOBIOTIN SYNTHETASE"/>
    <property type="match status" value="1"/>
</dbReference>